<name>A0ACC7NR24_9BACL</name>
<gene>
    <name evidence="1" type="ORF">ACI1P1_00775</name>
</gene>
<evidence type="ECO:0000313" key="2">
    <source>
        <dbReference type="Proteomes" id="UP001631969"/>
    </source>
</evidence>
<reference evidence="1" key="1">
    <citation type="submission" date="2024-12" db="EMBL/GenBank/DDBJ databases">
        <authorList>
            <person name="Wu N."/>
        </authorList>
    </citation>
    <scope>NUCLEOTIDE SEQUENCE</scope>
    <source>
        <strain evidence="1">P15</strain>
    </source>
</reference>
<comment type="caution">
    <text evidence="1">The sequence shown here is derived from an EMBL/GenBank/DDBJ whole genome shotgun (WGS) entry which is preliminary data.</text>
</comment>
<dbReference type="Proteomes" id="UP001631969">
    <property type="component" value="Unassembled WGS sequence"/>
</dbReference>
<sequence length="728" mass="77285">MNVRKMLLLPFMVIFLLGSLGLQAKAVQAADSLEYREYDNLINILEDGDGQNRVFQFTTKNKLTAVNTTLSLYINNIKADPKDYTVDYDSYTITLNKAPYSGSELHIQYGIIPGFEWGEGISGTPNVGIALPKGDGSTRTFSVPLYYTLSSTKNVSLYINGTKVTSSNFTFNAKTNTITLSEKQQVPYSGSTIYFYIPAASITGPLSPTGAEAENPPVTSPVPTATPKSSPSASPVPSATPKSSPTASPKPSVTPKSSPSASPSPGAATPAATPSPSTGKETSGKPKEPLAHVPTGESYPGSITAMSGNIFTVTLPAAAGGSGFTSYLMVKNASGQVVRQIKLEPGSTSIYSLANLGLPTGGYYSYLKTVNQSGGLSASIPQFMTVNHEPNNIQVYIGGEKQSYEQPPVNSNGNVLVPLRAIFESLGATVEWDSSTQTVTATKEGRTVVLTIGSKTAYINGVPVTLSAEPQLVNGYTMVPVRFVSEAFGGEVEWNGEASSVVVFQNKPSVPTSAESEQPAAAPPEPTESGPSSSSPILSNISKGISAPSDIVFVIDVTGSMGEVIDYIKESVKSFVDSVPAGSNFAVMAYRDFNYYDDYYNDVESFDFTQDKDKLKGYLDTLVAYGGGDDDESGLEAIHMGAYILEELGSSNAKRIIFVTDAAVHDTYLLSQFTVQETVDMLKADKITFDAIAPTSGHAYNQIIQLVNSNPGGMLYDIEDASVLSLHE</sequence>
<protein>
    <submittedName>
        <fullName evidence="1">Stalk domain-containing protein</fullName>
    </submittedName>
</protein>
<keyword evidence="2" id="KW-1185">Reference proteome</keyword>
<organism evidence="1 2">
    <name type="scientific">Paenibacillus mesotrionivorans</name>
    <dbReference type="NCBI Taxonomy" id="3160968"/>
    <lineage>
        <taxon>Bacteria</taxon>
        <taxon>Bacillati</taxon>
        <taxon>Bacillota</taxon>
        <taxon>Bacilli</taxon>
        <taxon>Bacillales</taxon>
        <taxon>Paenibacillaceae</taxon>
        <taxon>Paenibacillus</taxon>
    </lineage>
</organism>
<accession>A0ACC7NR24</accession>
<proteinExistence type="predicted"/>
<evidence type="ECO:0000313" key="1">
    <source>
        <dbReference type="EMBL" id="MFM9326820.1"/>
    </source>
</evidence>
<dbReference type="EMBL" id="JBJURJ010000001">
    <property type="protein sequence ID" value="MFM9326820.1"/>
    <property type="molecule type" value="Genomic_DNA"/>
</dbReference>